<dbReference type="AlphaFoldDB" id="A0A1B6FFS6"/>
<evidence type="ECO:0000256" key="1">
    <source>
        <dbReference type="ARBA" id="ARBA00004273"/>
    </source>
</evidence>
<evidence type="ECO:0000256" key="6">
    <source>
        <dbReference type="ARBA" id="ARBA00022989"/>
    </source>
</evidence>
<evidence type="ECO:0000256" key="9">
    <source>
        <dbReference type="SAM" id="Phobius"/>
    </source>
</evidence>
<evidence type="ECO:0000256" key="2">
    <source>
        <dbReference type="ARBA" id="ARBA00009575"/>
    </source>
</evidence>
<keyword evidence="5" id="KW-0999">Mitochondrion inner membrane</keyword>
<name>A0A1B6FFS6_9HEMI</name>
<organism evidence="11">
    <name type="scientific">Cuerna arida</name>
    <dbReference type="NCBI Taxonomy" id="1464854"/>
    <lineage>
        <taxon>Eukaryota</taxon>
        <taxon>Metazoa</taxon>
        <taxon>Ecdysozoa</taxon>
        <taxon>Arthropoda</taxon>
        <taxon>Hexapoda</taxon>
        <taxon>Insecta</taxon>
        <taxon>Pterygota</taxon>
        <taxon>Neoptera</taxon>
        <taxon>Paraneoptera</taxon>
        <taxon>Hemiptera</taxon>
        <taxon>Auchenorrhyncha</taxon>
        <taxon>Membracoidea</taxon>
        <taxon>Cicadellidae</taxon>
        <taxon>Cicadellinae</taxon>
        <taxon>Proconiini</taxon>
        <taxon>Cuerna</taxon>
    </lineage>
</organism>
<comment type="similarity">
    <text evidence="2">Belongs to the COX20 family.</text>
</comment>
<dbReference type="EMBL" id="GECZ01022051">
    <property type="protein sequence ID" value="JAS47718.1"/>
    <property type="molecule type" value="Transcribed_RNA"/>
</dbReference>
<accession>A0A1B6FFS6</accession>
<evidence type="ECO:0000256" key="4">
    <source>
        <dbReference type="ARBA" id="ARBA00022692"/>
    </source>
</evidence>
<dbReference type="Pfam" id="PF12597">
    <property type="entry name" value="Cox20"/>
    <property type="match status" value="1"/>
</dbReference>
<keyword evidence="4 9" id="KW-0812">Transmembrane</keyword>
<dbReference type="PANTHER" id="PTHR31586">
    <property type="entry name" value="CYTOCHROME C OXIDASE PROTEIN 20"/>
    <property type="match status" value="1"/>
</dbReference>
<keyword evidence="7" id="KW-0496">Mitochondrion</keyword>
<gene>
    <name evidence="10" type="ORF">g.40283</name>
    <name evidence="11" type="ORF">g.40284</name>
</gene>
<comment type="subcellular location">
    <subcellularLocation>
        <location evidence="1">Mitochondrion inner membrane</location>
    </subcellularLocation>
</comment>
<dbReference type="GO" id="GO:0005743">
    <property type="term" value="C:mitochondrial inner membrane"/>
    <property type="evidence" value="ECO:0007669"/>
    <property type="project" value="UniProtKB-SubCell"/>
</dbReference>
<evidence type="ECO:0000313" key="11">
    <source>
        <dbReference type="EMBL" id="JAS49059.1"/>
    </source>
</evidence>
<dbReference type="EMBL" id="GECZ01020710">
    <property type="protein sequence ID" value="JAS49059.1"/>
    <property type="molecule type" value="Transcribed_RNA"/>
</dbReference>
<evidence type="ECO:0000313" key="10">
    <source>
        <dbReference type="EMBL" id="JAS47718.1"/>
    </source>
</evidence>
<evidence type="ECO:0000256" key="7">
    <source>
        <dbReference type="ARBA" id="ARBA00023128"/>
    </source>
</evidence>
<dbReference type="PRINTS" id="PR02049">
    <property type="entry name" value="PROTEINF36A"/>
</dbReference>
<keyword evidence="6 9" id="KW-1133">Transmembrane helix</keyword>
<evidence type="ECO:0000256" key="5">
    <source>
        <dbReference type="ARBA" id="ARBA00022792"/>
    </source>
</evidence>
<evidence type="ECO:0000256" key="8">
    <source>
        <dbReference type="ARBA" id="ARBA00023136"/>
    </source>
</evidence>
<dbReference type="GO" id="GO:0033617">
    <property type="term" value="P:mitochondrial respiratory chain complex IV assembly"/>
    <property type="evidence" value="ECO:0007669"/>
    <property type="project" value="InterPro"/>
</dbReference>
<evidence type="ECO:0000256" key="3">
    <source>
        <dbReference type="ARBA" id="ARBA00017689"/>
    </source>
</evidence>
<dbReference type="PANTHER" id="PTHR31586:SF1">
    <property type="entry name" value="CYTOCHROME C OXIDASE ASSEMBLY PROTEIN COX20, MITOCHONDRIAL"/>
    <property type="match status" value="1"/>
</dbReference>
<sequence length="116" mass="13478">MEEEDKKVNLFGRDLSKIPCFRSSWLYGISGGIGTGLVYFLFTSKPRIASHVGFSAMVGITMSYWFICRYEWSRRTLELQKMQEYVEKRVLMEGTEMEKLYEAEVANVSHSTQKNV</sequence>
<proteinExistence type="inferred from homology"/>
<feature type="transmembrane region" description="Helical" evidence="9">
    <location>
        <begin position="25"/>
        <end position="42"/>
    </location>
</feature>
<feature type="transmembrane region" description="Helical" evidence="9">
    <location>
        <begin position="48"/>
        <end position="67"/>
    </location>
</feature>
<reference evidence="11" key="1">
    <citation type="submission" date="2015-11" db="EMBL/GenBank/DDBJ databases">
        <title>De novo transcriptome assembly of four potential Pierce s Disease insect vectors from Arizona vineyards.</title>
        <authorList>
            <person name="Tassone E.E."/>
        </authorList>
    </citation>
    <scope>NUCLEOTIDE SEQUENCE</scope>
</reference>
<keyword evidence="8 9" id="KW-0472">Membrane</keyword>
<protein>
    <recommendedName>
        <fullName evidence="3">Cytochrome c oxidase assembly protein COX20, mitochondrial</fullName>
    </recommendedName>
</protein>
<dbReference type="InterPro" id="IPR022533">
    <property type="entry name" value="Cox20"/>
</dbReference>